<organism evidence="11 12">
    <name type="scientific">Roseovarius albus</name>
    <dbReference type="NCBI Taxonomy" id="1247867"/>
    <lineage>
        <taxon>Bacteria</taxon>
        <taxon>Pseudomonadati</taxon>
        <taxon>Pseudomonadota</taxon>
        <taxon>Alphaproteobacteria</taxon>
        <taxon>Rhodobacterales</taxon>
        <taxon>Roseobacteraceae</taxon>
        <taxon>Roseovarius</taxon>
    </lineage>
</organism>
<keyword evidence="2 7" id="KW-0032">Aminotransferase</keyword>
<proteinExistence type="inferred from homology"/>
<accession>A0A1X6YJC1</accession>
<dbReference type="Gene3D" id="3.40.640.10">
    <property type="entry name" value="Type I PLP-dependent aspartate aminotransferase-like (Major domain)"/>
    <property type="match status" value="1"/>
</dbReference>
<name>A0A1X6YJC1_9RHOB</name>
<feature type="modified residue" description="N6-(pyridoxal phosphate)lysine" evidence="7 9">
    <location>
        <position position="204"/>
    </location>
</feature>
<dbReference type="OrthoDB" id="9766472at2"/>
<comment type="catalytic activity">
    <reaction evidence="6 7">
        <text>(2-aminoethyl)phosphonate + pyruvate = phosphonoacetaldehyde + L-alanine</text>
        <dbReference type="Rhea" id="RHEA:17021"/>
        <dbReference type="ChEBI" id="CHEBI:15361"/>
        <dbReference type="ChEBI" id="CHEBI:57418"/>
        <dbReference type="ChEBI" id="CHEBI:57972"/>
        <dbReference type="ChEBI" id="CHEBI:58383"/>
        <dbReference type="EC" id="2.6.1.37"/>
    </reaction>
</comment>
<dbReference type="AlphaFoldDB" id="A0A1X6YJC1"/>
<evidence type="ECO:0000256" key="2">
    <source>
        <dbReference type="ARBA" id="ARBA00022576"/>
    </source>
</evidence>
<evidence type="ECO:0000256" key="1">
    <source>
        <dbReference type="ARBA" id="ARBA00001933"/>
    </source>
</evidence>
<keyword evidence="5 7" id="KW-0670">Pyruvate</keyword>
<gene>
    <name evidence="7 11" type="primary">phnW</name>
    <name evidence="11" type="ORF">ROA7450_00853</name>
</gene>
<evidence type="ECO:0000313" key="12">
    <source>
        <dbReference type="Proteomes" id="UP000193061"/>
    </source>
</evidence>
<dbReference type="EC" id="2.6.1.37" evidence="7"/>
<evidence type="ECO:0000313" key="11">
    <source>
        <dbReference type="EMBL" id="SLN22515.1"/>
    </source>
</evidence>
<dbReference type="InterPro" id="IPR015422">
    <property type="entry name" value="PyrdxlP-dep_Trfase_small"/>
</dbReference>
<evidence type="ECO:0000256" key="3">
    <source>
        <dbReference type="ARBA" id="ARBA00022679"/>
    </source>
</evidence>
<evidence type="ECO:0000256" key="6">
    <source>
        <dbReference type="ARBA" id="ARBA00049460"/>
    </source>
</evidence>
<dbReference type="PANTHER" id="PTHR42778:SF1">
    <property type="entry name" value="2-AMINOETHYLPHOSPHONATE--PYRUVATE TRANSAMINASE"/>
    <property type="match status" value="1"/>
</dbReference>
<sequence length="395" mass="43128">MEHVGNKIEAPKLGEPYLLTPGPLTTSIAVKEAMLKDWGSWDKDFRAVTQEIRQRLLTLLGQGHEDFDCVPMQGSGSFAVEAMLGSFIPEDGKALVLANGAYGQRSAKTMEYLGRDFVLLDKGDYLPPRGDEVAKILADDPAITHVVAIHCETSSGILNPVEEISEVTYAAGRKLLVDSMSAFGAVELQPSEVHYEAMVSSANKCIEGVPGFGFIIARKDELEAAQGNSHSLSLDVHAQWAHMNKTGQWRFTPPTHVVVAFLEALKAHEAEGNVAGRGARYTRNRDVVVAGMRELGFETLLQNRWLSPIIVTFFCPADENFVFDQFYQLMKDKGFIIYPGKLTVVDSFRVGCIGQMDEHIMQQVVTAAKESLAEMGVASAAPPSAALEERAKLAA</sequence>
<keyword evidence="12" id="KW-1185">Reference proteome</keyword>
<dbReference type="HAMAP" id="MF_01376">
    <property type="entry name" value="PhnW_aminotrans_5"/>
    <property type="match status" value="1"/>
</dbReference>
<evidence type="ECO:0000256" key="7">
    <source>
        <dbReference type="HAMAP-Rule" id="MF_01376"/>
    </source>
</evidence>
<dbReference type="InterPro" id="IPR015424">
    <property type="entry name" value="PyrdxlP-dep_Trfase"/>
</dbReference>
<dbReference type="Gene3D" id="3.90.1150.10">
    <property type="entry name" value="Aspartate Aminotransferase, domain 1"/>
    <property type="match status" value="1"/>
</dbReference>
<comment type="cofactor">
    <cofactor evidence="1 7 9">
        <name>pyridoxal 5'-phosphate</name>
        <dbReference type="ChEBI" id="CHEBI:597326"/>
    </cofactor>
</comment>
<dbReference type="InterPro" id="IPR000192">
    <property type="entry name" value="Aminotrans_V_dom"/>
</dbReference>
<evidence type="ECO:0000256" key="5">
    <source>
        <dbReference type="ARBA" id="ARBA00023317"/>
    </source>
</evidence>
<comment type="subunit">
    <text evidence="7">Homodimer.</text>
</comment>
<dbReference type="EMBL" id="FWFX01000002">
    <property type="protein sequence ID" value="SLN22515.1"/>
    <property type="molecule type" value="Genomic_DNA"/>
</dbReference>
<dbReference type="GO" id="GO:0047304">
    <property type="term" value="F:2-aminoethylphosphonate-pyruvate transaminase activity"/>
    <property type="evidence" value="ECO:0007669"/>
    <property type="project" value="UniProtKB-UniRule"/>
</dbReference>
<dbReference type="InterPro" id="IPR015421">
    <property type="entry name" value="PyrdxlP-dep_Trfase_major"/>
</dbReference>
<comment type="function">
    <text evidence="7">Involved in phosphonate degradation.</text>
</comment>
<dbReference type="NCBIfam" id="TIGR03301">
    <property type="entry name" value="PhnW-AepZ"/>
    <property type="match status" value="1"/>
</dbReference>
<feature type="binding site" evidence="8">
    <location>
        <position position="349"/>
    </location>
    <ligand>
        <name>substrate</name>
    </ligand>
</feature>
<evidence type="ECO:0000256" key="9">
    <source>
        <dbReference type="PIRSR" id="PIRSR000524-50"/>
    </source>
</evidence>
<evidence type="ECO:0000256" key="8">
    <source>
        <dbReference type="PIRSR" id="PIRSR000524-1"/>
    </source>
</evidence>
<comment type="similarity">
    <text evidence="7">Belongs to the class-V pyridoxal-phosphate-dependent aminotransferase family. PhnW subfamily.</text>
</comment>
<dbReference type="PIRSF" id="PIRSF000524">
    <property type="entry name" value="SPT"/>
    <property type="match status" value="1"/>
</dbReference>
<dbReference type="SUPFAM" id="SSF53383">
    <property type="entry name" value="PLP-dependent transferases"/>
    <property type="match status" value="1"/>
</dbReference>
<dbReference type="RefSeq" id="WP_085804396.1">
    <property type="nucleotide sequence ID" value="NZ_FWFX01000002.1"/>
</dbReference>
<dbReference type="Pfam" id="PF00266">
    <property type="entry name" value="Aminotran_5"/>
    <property type="match status" value="1"/>
</dbReference>
<dbReference type="InterPro" id="IPR012703">
    <property type="entry name" value="NH2EtPonate_pyrv_transaminase"/>
</dbReference>
<dbReference type="NCBIfam" id="NF010006">
    <property type="entry name" value="PRK13479.1"/>
    <property type="match status" value="1"/>
</dbReference>
<dbReference type="GO" id="GO:0019700">
    <property type="term" value="P:organic phosphonate catabolic process"/>
    <property type="evidence" value="ECO:0007669"/>
    <property type="project" value="UniProtKB-UniRule"/>
</dbReference>
<evidence type="ECO:0000256" key="4">
    <source>
        <dbReference type="ARBA" id="ARBA00022898"/>
    </source>
</evidence>
<reference evidence="11 12" key="1">
    <citation type="submission" date="2017-03" db="EMBL/GenBank/DDBJ databases">
        <authorList>
            <person name="Afonso C.L."/>
            <person name="Miller P.J."/>
            <person name="Scott M.A."/>
            <person name="Spackman E."/>
            <person name="Goraichik I."/>
            <person name="Dimitrov K.M."/>
            <person name="Suarez D.L."/>
            <person name="Swayne D.E."/>
        </authorList>
    </citation>
    <scope>NUCLEOTIDE SEQUENCE [LARGE SCALE GENOMIC DNA]</scope>
    <source>
        <strain evidence="11 12">CECT 7450</strain>
    </source>
</reference>
<dbReference type="PANTHER" id="PTHR42778">
    <property type="entry name" value="2-AMINOETHYLPHOSPHONATE--PYRUVATE TRANSAMINASE"/>
    <property type="match status" value="1"/>
</dbReference>
<evidence type="ECO:0000259" key="10">
    <source>
        <dbReference type="Pfam" id="PF00266"/>
    </source>
</evidence>
<keyword evidence="3 7" id="KW-0808">Transferase</keyword>
<keyword evidence="4 7" id="KW-0663">Pyridoxal phosphate</keyword>
<protein>
    <recommendedName>
        <fullName evidence="7">2-aminoethylphosphonate--pyruvate transaminase</fullName>
        <ecNumber evidence="7">2.6.1.37</ecNumber>
    </recommendedName>
    <alternativeName>
        <fullName evidence="7">2-aminoethylphosphonate aminotransferase</fullName>
    </alternativeName>
    <alternativeName>
        <fullName evidence="7">AEP transaminase</fullName>
        <shortName evidence="7">AEPT</shortName>
    </alternativeName>
</protein>
<feature type="domain" description="Aminotransferase class V" evidence="10">
    <location>
        <begin position="82"/>
        <end position="301"/>
    </location>
</feature>
<dbReference type="InterPro" id="IPR024169">
    <property type="entry name" value="SP_NH2Trfase/AEP_transaminase"/>
</dbReference>
<dbReference type="Proteomes" id="UP000193061">
    <property type="component" value="Unassembled WGS sequence"/>
</dbReference>
<dbReference type="NCBIfam" id="TIGR02326">
    <property type="entry name" value="transamin_PhnW"/>
    <property type="match status" value="1"/>
</dbReference>